<dbReference type="Proteomes" id="UP001054945">
    <property type="component" value="Unassembled WGS sequence"/>
</dbReference>
<accession>A0AAV4NV29</accession>
<protein>
    <submittedName>
        <fullName evidence="2">Uncharacterized protein</fullName>
    </submittedName>
</protein>
<sequence length="109" mass="12154">MTGVQTRTAEGRSQPAKCAGTELPGTTTASPPAKGASKYSNVPSPNHFMNSCSRDWKILNEVIIRVPQMSVSRCLQKKKKKPILELVRQVTDPLCLIQMWHWGNYARSN</sequence>
<keyword evidence="3" id="KW-1185">Reference proteome</keyword>
<dbReference type="EMBL" id="BPLR01003745">
    <property type="protein sequence ID" value="GIX88238.1"/>
    <property type="molecule type" value="Genomic_DNA"/>
</dbReference>
<gene>
    <name evidence="2" type="ORF">CEXT_280471</name>
</gene>
<evidence type="ECO:0000256" key="1">
    <source>
        <dbReference type="SAM" id="MobiDB-lite"/>
    </source>
</evidence>
<evidence type="ECO:0000313" key="3">
    <source>
        <dbReference type="Proteomes" id="UP001054945"/>
    </source>
</evidence>
<dbReference type="AlphaFoldDB" id="A0AAV4NV29"/>
<evidence type="ECO:0000313" key="2">
    <source>
        <dbReference type="EMBL" id="GIX88238.1"/>
    </source>
</evidence>
<name>A0AAV4NV29_CAEEX</name>
<feature type="region of interest" description="Disordered" evidence="1">
    <location>
        <begin position="1"/>
        <end position="45"/>
    </location>
</feature>
<comment type="caution">
    <text evidence="2">The sequence shown here is derived from an EMBL/GenBank/DDBJ whole genome shotgun (WGS) entry which is preliminary data.</text>
</comment>
<proteinExistence type="predicted"/>
<organism evidence="2 3">
    <name type="scientific">Caerostris extrusa</name>
    <name type="common">Bark spider</name>
    <name type="synonym">Caerostris bankana</name>
    <dbReference type="NCBI Taxonomy" id="172846"/>
    <lineage>
        <taxon>Eukaryota</taxon>
        <taxon>Metazoa</taxon>
        <taxon>Ecdysozoa</taxon>
        <taxon>Arthropoda</taxon>
        <taxon>Chelicerata</taxon>
        <taxon>Arachnida</taxon>
        <taxon>Araneae</taxon>
        <taxon>Araneomorphae</taxon>
        <taxon>Entelegynae</taxon>
        <taxon>Araneoidea</taxon>
        <taxon>Araneidae</taxon>
        <taxon>Caerostris</taxon>
    </lineage>
</organism>
<reference evidence="2 3" key="1">
    <citation type="submission" date="2021-06" db="EMBL/GenBank/DDBJ databases">
        <title>Caerostris extrusa draft genome.</title>
        <authorList>
            <person name="Kono N."/>
            <person name="Arakawa K."/>
        </authorList>
    </citation>
    <scope>NUCLEOTIDE SEQUENCE [LARGE SCALE GENOMIC DNA]</scope>
</reference>